<gene>
    <name evidence="1" type="ORF">T190607A01A_50117</name>
</gene>
<accession>A0ABM9P5E4</accession>
<name>A0ABM9P5E4_9FLAO</name>
<evidence type="ECO:0000313" key="1">
    <source>
        <dbReference type="EMBL" id="CAL2093007.1"/>
    </source>
</evidence>
<comment type="caution">
    <text evidence="1">The sequence shown here is derived from an EMBL/GenBank/DDBJ whole genome shotgun (WGS) entry which is preliminary data.</text>
</comment>
<dbReference type="EMBL" id="CAXIXY010000007">
    <property type="protein sequence ID" value="CAL2093007.1"/>
    <property type="molecule type" value="Genomic_DNA"/>
</dbReference>
<keyword evidence="2" id="KW-1185">Reference proteome</keyword>
<protein>
    <submittedName>
        <fullName evidence="1">Uncharacterized protein</fullName>
    </submittedName>
</protein>
<organism evidence="1 2">
    <name type="scientific">Tenacibaculum platacis</name>
    <dbReference type="NCBI Taxonomy" id="3137852"/>
    <lineage>
        <taxon>Bacteria</taxon>
        <taxon>Pseudomonadati</taxon>
        <taxon>Bacteroidota</taxon>
        <taxon>Flavobacteriia</taxon>
        <taxon>Flavobacteriales</taxon>
        <taxon>Flavobacteriaceae</taxon>
        <taxon>Tenacibaculum</taxon>
    </lineage>
</organism>
<dbReference type="RefSeq" id="WP_348713504.1">
    <property type="nucleotide sequence ID" value="NZ_CAXIXY010000007.1"/>
</dbReference>
<dbReference type="Proteomes" id="UP001497416">
    <property type="component" value="Unassembled WGS sequence"/>
</dbReference>
<sequence>MGKLKCKCGHIIVDQTDNIKYKGYILPDVYVDDVSDNLTNNIDSLLTAIKNGKRLEWIKNNFDVPPYPTNLKESSMIHDSLNIIDKTQEIFECENCGRIAIQIGQTNEFKFFSPDSDENKGLLNGN</sequence>
<evidence type="ECO:0000313" key="2">
    <source>
        <dbReference type="Proteomes" id="UP001497416"/>
    </source>
</evidence>
<reference evidence="1 2" key="1">
    <citation type="submission" date="2024-05" db="EMBL/GenBank/DDBJ databases">
        <authorList>
            <person name="Duchaud E."/>
        </authorList>
    </citation>
    <scope>NUCLEOTIDE SEQUENCE [LARGE SCALE GENOMIC DNA]</scope>
    <source>
        <strain evidence="1">Ena-SAMPLE-TAB-13-05-2024-13:56:06:370-140302</strain>
    </source>
</reference>
<proteinExistence type="predicted"/>